<name>A0A0F9M1P2_9ZZZZ</name>
<accession>A0A0F9M1P2</accession>
<reference evidence="1" key="1">
    <citation type="journal article" date="2015" name="Nature">
        <title>Complex archaea that bridge the gap between prokaryotes and eukaryotes.</title>
        <authorList>
            <person name="Spang A."/>
            <person name="Saw J.H."/>
            <person name="Jorgensen S.L."/>
            <person name="Zaremba-Niedzwiedzka K."/>
            <person name="Martijn J."/>
            <person name="Lind A.E."/>
            <person name="van Eijk R."/>
            <person name="Schleper C."/>
            <person name="Guy L."/>
            <person name="Ettema T.J."/>
        </authorList>
    </citation>
    <scope>NUCLEOTIDE SEQUENCE</scope>
</reference>
<dbReference type="AlphaFoldDB" id="A0A0F9M1P2"/>
<gene>
    <name evidence="1" type="ORF">LCGC14_1129330</name>
</gene>
<sequence length="79" mass="9044">MKPITITKVVSKNFIMDIVASFQNMVGFNLTGYEKMVQKGMDQIQSDLDSRKIKLSWYRYEITQLTSGAVSITLYGDQE</sequence>
<organism evidence="1">
    <name type="scientific">marine sediment metagenome</name>
    <dbReference type="NCBI Taxonomy" id="412755"/>
    <lineage>
        <taxon>unclassified sequences</taxon>
        <taxon>metagenomes</taxon>
        <taxon>ecological metagenomes</taxon>
    </lineage>
</organism>
<evidence type="ECO:0000313" key="1">
    <source>
        <dbReference type="EMBL" id="KKN01275.1"/>
    </source>
</evidence>
<dbReference type="InterPro" id="IPR035439">
    <property type="entry name" value="UPF0145_dom_sf"/>
</dbReference>
<comment type="caution">
    <text evidence="1">The sequence shown here is derived from an EMBL/GenBank/DDBJ whole genome shotgun (WGS) entry which is preliminary data.</text>
</comment>
<proteinExistence type="predicted"/>
<dbReference type="Gene3D" id="3.30.110.70">
    <property type="entry name" value="Hypothetical protein apc22750. Chain B"/>
    <property type="match status" value="1"/>
</dbReference>
<dbReference type="SUPFAM" id="SSF117782">
    <property type="entry name" value="YbjQ-like"/>
    <property type="match status" value="1"/>
</dbReference>
<protein>
    <submittedName>
        <fullName evidence="1">Uncharacterized protein</fullName>
    </submittedName>
</protein>
<dbReference type="EMBL" id="LAZR01005279">
    <property type="protein sequence ID" value="KKN01275.1"/>
    <property type="molecule type" value="Genomic_DNA"/>
</dbReference>